<dbReference type="AlphaFoldDB" id="A0A8S9V374"/>
<feature type="compositionally biased region" description="Acidic residues" evidence="1">
    <location>
        <begin position="203"/>
        <end position="213"/>
    </location>
</feature>
<feature type="compositionally biased region" description="Acidic residues" evidence="1">
    <location>
        <begin position="503"/>
        <end position="519"/>
    </location>
</feature>
<feature type="compositionally biased region" description="Polar residues" evidence="1">
    <location>
        <begin position="660"/>
        <end position="670"/>
    </location>
</feature>
<feature type="region of interest" description="Disordered" evidence="1">
    <location>
        <begin position="488"/>
        <end position="778"/>
    </location>
</feature>
<feature type="compositionally biased region" description="Basic and acidic residues" evidence="1">
    <location>
        <begin position="18"/>
        <end position="34"/>
    </location>
</feature>
<feature type="compositionally biased region" description="Basic and acidic residues" evidence="1">
    <location>
        <begin position="405"/>
        <end position="418"/>
    </location>
</feature>
<evidence type="ECO:0000256" key="1">
    <source>
        <dbReference type="SAM" id="MobiDB-lite"/>
    </source>
</evidence>
<feature type="compositionally biased region" description="Acidic residues" evidence="1">
    <location>
        <begin position="261"/>
        <end position="275"/>
    </location>
</feature>
<name>A0A8S9V374_PHYIN</name>
<reference evidence="2" key="1">
    <citation type="submission" date="2020-03" db="EMBL/GenBank/DDBJ databases">
        <title>Hybrid Assembly of Korean Phytophthora infestans isolates.</title>
        <authorList>
            <person name="Prokchorchik M."/>
            <person name="Lee Y."/>
            <person name="Seo J."/>
            <person name="Cho J.-H."/>
            <person name="Park Y.-E."/>
            <person name="Jang D.-C."/>
            <person name="Im J.-S."/>
            <person name="Choi J.-G."/>
            <person name="Park H.-J."/>
            <person name="Lee G.-B."/>
            <person name="Lee Y.-G."/>
            <person name="Hong S.-Y."/>
            <person name="Cho K."/>
            <person name="Sohn K.H."/>
        </authorList>
    </citation>
    <scope>NUCLEOTIDE SEQUENCE</scope>
    <source>
        <strain evidence="2">KR_2_A2</strain>
    </source>
</reference>
<evidence type="ECO:0000313" key="3">
    <source>
        <dbReference type="Proteomes" id="UP000704712"/>
    </source>
</evidence>
<feature type="region of interest" description="Disordered" evidence="1">
    <location>
        <begin position="946"/>
        <end position="984"/>
    </location>
</feature>
<feature type="compositionally biased region" description="Acidic residues" evidence="1">
    <location>
        <begin position="385"/>
        <end position="397"/>
    </location>
</feature>
<feature type="region of interest" description="Disordered" evidence="1">
    <location>
        <begin position="249"/>
        <end position="418"/>
    </location>
</feature>
<feature type="compositionally biased region" description="Polar residues" evidence="1">
    <location>
        <begin position="838"/>
        <end position="850"/>
    </location>
</feature>
<feature type="region of interest" description="Disordered" evidence="1">
    <location>
        <begin position="825"/>
        <end position="862"/>
    </location>
</feature>
<feature type="compositionally biased region" description="Polar residues" evidence="1">
    <location>
        <begin position="593"/>
        <end position="607"/>
    </location>
</feature>
<feature type="compositionally biased region" description="Basic and acidic residues" evidence="1">
    <location>
        <begin position="99"/>
        <end position="117"/>
    </location>
</feature>
<feature type="compositionally biased region" description="Polar residues" evidence="1">
    <location>
        <begin position="561"/>
        <end position="572"/>
    </location>
</feature>
<dbReference type="Proteomes" id="UP000704712">
    <property type="component" value="Unassembled WGS sequence"/>
</dbReference>
<feature type="compositionally biased region" description="Acidic residues" evidence="1">
    <location>
        <begin position="80"/>
        <end position="92"/>
    </location>
</feature>
<feature type="compositionally biased region" description="Low complexity" evidence="1">
    <location>
        <begin position="671"/>
        <end position="686"/>
    </location>
</feature>
<evidence type="ECO:0000313" key="2">
    <source>
        <dbReference type="EMBL" id="KAF4147013.1"/>
    </source>
</evidence>
<feature type="region of interest" description="Disordered" evidence="1">
    <location>
        <begin position="194"/>
        <end position="231"/>
    </location>
</feature>
<feature type="compositionally biased region" description="Basic and acidic residues" evidence="1">
    <location>
        <begin position="41"/>
        <end position="58"/>
    </location>
</feature>
<dbReference type="EMBL" id="JAACNO010000526">
    <property type="protein sequence ID" value="KAF4147013.1"/>
    <property type="molecule type" value="Genomic_DNA"/>
</dbReference>
<accession>A0A8S9V374</accession>
<protein>
    <submittedName>
        <fullName evidence="2">Uncharacterized protein</fullName>
    </submittedName>
</protein>
<comment type="caution">
    <text evidence="2">The sequence shown here is derived from an EMBL/GenBank/DDBJ whole genome shotgun (WGS) entry which is preliminary data.</text>
</comment>
<feature type="compositionally biased region" description="Low complexity" evidence="1">
    <location>
        <begin position="373"/>
        <end position="384"/>
    </location>
</feature>
<feature type="region of interest" description="Disordered" evidence="1">
    <location>
        <begin position="1"/>
        <end position="165"/>
    </location>
</feature>
<feature type="compositionally biased region" description="Basic and acidic residues" evidence="1">
    <location>
        <begin position="346"/>
        <end position="365"/>
    </location>
</feature>
<gene>
    <name evidence="2" type="ORF">GN958_ATG03793</name>
</gene>
<feature type="compositionally biased region" description="Acidic residues" evidence="1">
    <location>
        <begin position="118"/>
        <end position="131"/>
    </location>
</feature>
<feature type="compositionally biased region" description="Polar residues" evidence="1">
    <location>
        <begin position="136"/>
        <end position="147"/>
    </location>
</feature>
<feature type="compositionally biased region" description="Polar residues" evidence="1">
    <location>
        <begin position="280"/>
        <end position="300"/>
    </location>
</feature>
<organism evidence="2 3">
    <name type="scientific">Phytophthora infestans</name>
    <name type="common">Potato late blight agent</name>
    <name type="synonym">Botrytis infestans</name>
    <dbReference type="NCBI Taxonomy" id="4787"/>
    <lineage>
        <taxon>Eukaryota</taxon>
        <taxon>Sar</taxon>
        <taxon>Stramenopiles</taxon>
        <taxon>Oomycota</taxon>
        <taxon>Peronosporomycetes</taxon>
        <taxon>Peronosporales</taxon>
        <taxon>Peronosporaceae</taxon>
        <taxon>Phytophthora</taxon>
    </lineage>
</organism>
<sequence>MLKEETPQDAAYSDDEFGSERAYHGGDEFVDGDKVLGTVKQSDDYDGKVVDDAGRMDGSEADGTQADPTSTEAGKIIQEETYDGELEFDEDDHPPACVDADKEQEDVKQDSLVRDNTEETEQYDDEFDGDDRTEVGTGSQTLESDGTATEAEILTQTPQEDGEAFDREFEEYDHPPVATDSTPVETGETLVEYTPSEAKVSSDDEAYDEEFDSENPAMVAPDAAPPTVDNCKTTMLPDNIYTSGVLVDTDNILSHDRNESEDSEAEYSNDVENDAIADLPSSTGSLSRNSIEDNSTQHRSATPVIAQLTADTPTTPDFDRTPIVLSVGTPEVTDAACNQEVNDSYSDDRDSHVTDKEVSPEEGKSSPDSAKLPTSAPTSESTPTNDDDYTEEMEDEFAITPQLNEEDKPSDEGCDYGVDKLKEDSQRETDILLQENLSLLSLQHNVTGISKLAVHVESPDYVAQFGKDENETPGEADDVVDEFADDNVDAHVPKQETLQQGADADEIGQYDNDEEEFEDQMVTAQPPGLQSDEIGNPEEATSTDTDSAHLQRVLAIEDTVSDTLSKGATRYSSKCAKDEAQDVPIIKDAQPPESLQQDDLPSASTAFKQDEKATSAKVHPKQSPRKLSQQENKNVAGLKQPVKNGQPSTKQPSPPIKPSRPSTKNLTPTLSVVPNTPTTDTSTSRASRSKLKTATSTLIPPFSVGSETKHKTATLNPQPESPPKNKQKNSSLSTPSPDPSHNALKLFQKEPLPKQKVNPKPSTSGDHSTKRRMLQPVRTPANLHFNLPKMDKAKRDWLFATMFRHGDDLRKYEAFVPPVLLAKPPTTKETKKRPLSARQVSGTPYSSRFESSGRKLVPQPNPELQNRERNWVATTPHDSKLPQYDSILDKYCTRVTNPEVQRQIYQTRQRDLSPQLAFVLEKRVAKHYRKGFYDSFGGVGSYKTEIVPTAPGDGMRPRQMSPSSSTKSGLLERQALSRVALDEK</sequence>
<proteinExistence type="predicted"/>